<feature type="region of interest" description="Disordered" evidence="1">
    <location>
        <begin position="473"/>
        <end position="505"/>
    </location>
</feature>
<feature type="compositionally biased region" description="Basic and acidic residues" evidence="1">
    <location>
        <begin position="473"/>
        <end position="492"/>
    </location>
</feature>
<protein>
    <submittedName>
        <fullName evidence="2">Uncharacterized protein</fullName>
    </submittedName>
</protein>
<evidence type="ECO:0000256" key="1">
    <source>
        <dbReference type="SAM" id="MobiDB-lite"/>
    </source>
</evidence>
<dbReference type="Proteomes" id="UP000076842">
    <property type="component" value="Unassembled WGS sequence"/>
</dbReference>
<name>A0A165EGF1_9BASI</name>
<reference evidence="2 3" key="1">
    <citation type="journal article" date="2016" name="Mol. Biol. Evol.">
        <title>Comparative Genomics of Early-Diverging Mushroom-Forming Fungi Provides Insights into the Origins of Lignocellulose Decay Capabilities.</title>
        <authorList>
            <person name="Nagy L.G."/>
            <person name="Riley R."/>
            <person name="Tritt A."/>
            <person name="Adam C."/>
            <person name="Daum C."/>
            <person name="Floudas D."/>
            <person name="Sun H."/>
            <person name="Yadav J.S."/>
            <person name="Pangilinan J."/>
            <person name="Larsson K.H."/>
            <person name="Matsuura K."/>
            <person name="Barry K."/>
            <person name="Labutti K."/>
            <person name="Kuo R."/>
            <person name="Ohm R.A."/>
            <person name="Bhattacharya S.S."/>
            <person name="Shirouzu T."/>
            <person name="Yoshinaga Y."/>
            <person name="Martin F.M."/>
            <person name="Grigoriev I.V."/>
            <person name="Hibbett D.S."/>
        </authorList>
    </citation>
    <scope>NUCLEOTIDE SEQUENCE [LARGE SCALE GENOMIC DNA]</scope>
    <source>
        <strain evidence="2 3">HHB12733</strain>
    </source>
</reference>
<gene>
    <name evidence="2" type="ORF">CALCODRAFT_510488</name>
</gene>
<sequence>MASFYDKSLFTKSIDEVKLWLKAKLKETGNSGSQTHLYDCWMDRILFEAPTTEKNKGDHITKEGYIFTPPSSGHPFFPLIPAASPPTLPTTHVNTPAPPHSSEDPAQSIFPTTSLDTVAPSLSSQDLAELQAKEHAVDLHEMRMAFDLQRGEGATGGAKKNKTVGGLLEDEVKVFNADFAVTHFLSSLLAFTAHLFAPASIDDVLIWLAIILQWCTLAPQKRMAKDAFPNVISVSLVKERGNDAVVNLWADLRKTGSSLLPCGASNPPRKGGKPPSLQSQAKAITQWEYCKRLAELITPKRVTWIMRTVTALVWYGACGETFQGLTVRSGNCIPPGNCGEACFWLCLARSLLDIASNILKKPDSWSKLEIHLVTLNMLYTRPKLAEVLSDKKTIKDLVSELKESPCAMSCCVCCRLVLTMIKDAFADVMEGIKILHKDPVENAWVEVPTFDVQALNTWIAEMEQKHKAIPTDWRDRLDATEEQRKAEEELREAAASGVVTTSNDN</sequence>
<evidence type="ECO:0000313" key="2">
    <source>
        <dbReference type="EMBL" id="KZT54819.1"/>
    </source>
</evidence>
<dbReference type="EMBL" id="KV424006">
    <property type="protein sequence ID" value="KZT54819.1"/>
    <property type="molecule type" value="Genomic_DNA"/>
</dbReference>
<keyword evidence="3" id="KW-1185">Reference proteome</keyword>
<accession>A0A165EGF1</accession>
<organism evidence="2 3">
    <name type="scientific">Calocera cornea HHB12733</name>
    <dbReference type="NCBI Taxonomy" id="1353952"/>
    <lineage>
        <taxon>Eukaryota</taxon>
        <taxon>Fungi</taxon>
        <taxon>Dikarya</taxon>
        <taxon>Basidiomycota</taxon>
        <taxon>Agaricomycotina</taxon>
        <taxon>Dacrymycetes</taxon>
        <taxon>Dacrymycetales</taxon>
        <taxon>Dacrymycetaceae</taxon>
        <taxon>Calocera</taxon>
    </lineage>
</organism>
<dbReference type="InParanoid" id="A0A165EGF1"/>
<evidence type="ECO:0000313" key="3">
    <source>
        <dbReference type="Proteomes" id="UP000076842"/>
    </source>
</evidence>
<dbReference type="AlphaFoldDB" id="A0A165EGF1"/>
<proteinExistence type="predicted"/>